<comment type="caution">
    <text evidence="3">The sequence shown here is derived from an EMBL/GenBank/DDBJ whole genome shotgun (WGS) entry which is preliminary data.</text>
</comment>
<gene>
    <name evidence="3" type="ORF">DL764_001752</name>
</gene>
<organism evidence="3 4">
    <name type="scientific">Monosporascus ibericus</name>
    <dbReference type="NCBI Taxonomy" id="155417"/>
    <lineage>
        <taxon>Eukaryota</taxon>
        <taxon>Fungi</taxon>
        <taxon>Dikarya</taxon>
        <taxon>Ascomycota</taxon>
        <taxon>Pezizomycotina</taxon>
        <taxon>Sordariomycetes</taxon>
        <taxon>Xylariomycetidae</taxon>
        <taxon>Xylariales</taxon>
        <taxon>Xylariales incertae sedis</taxon>
        <taxon>Monosporascus</taxon>
    </lineage>
</organism>
<accession>A0A4Q4TQK1</accession>
<dbReference type="Proteomes" id="UP000293360">
    <property type="component" value="Unassembled WGS sequence"/>
</dbReference>
<dbReference type="InterPro" id="IPR040151">
    <property type="entry name" value="Gfd2/YDR514C-like"/>
</dbReference>
<keyword evidence="4" id="KW-1185">Reference proteome</keyword>
<dbReference type="PANTHER" id="PTHR28083:SF1">
    <property type="entry name" value="GOOD FOR FULL DBP5 ACTIVITY PROTEIN 2"/>
    <property type="match status" value="1"/>
</dbReference>
<dbReference type="PANTHER" id="PTHR28083">
    <property type="entry name" value="GOOD FOR FULL DBP5 ACTIVITY PROTEIN 2"/>
    <property type="match status" value="1"/>
</dbReference>
<dbReference type="OrthoDB" id="5953249at2759"/>
<dbReference type="Pfam" id="PF21762">
    <property type="entry name" value="DEDDh_C"/>
    <property type="match status" value="1"/>
</dbReference>
<evidence type="ECO:0000313" key="3">
    <source>
        <dbReference type="EMBL" id="RYP08624.1"/>
    </source>
</evidence>
<dbReference type="InterPro" id="IPR012337">
    <property type="entry name" value="RNaseH-like_sf"/>
</dbReference>
<evidence type="ECO:0000256" key="1">
    <source>
        <dbReference type="SAM" id="MobiDB-lite"/>
    </source>
</evidence>
<evidence type="ECO:0000313" key="4">
    <source>
        <dbReference type="Proteomes" id="UP000293360"/>
    </source>
</evidence>
<reference evidence="3 4" key="1">
    <citation type="submission" date="2018-06" db="EMBL/GenBank/DDBJ databases">
        <title>Complete Genomes of Monosporascus.</title>
        <authorList>
            <person name="Robinson A.J."/>
            <person name="Natvig D.O."/>
        </authorList>
    </citation>
    <scope>NUCLEOTIDE SEQUENCE [LARGE SCALE GENOMIC DNA]</scope>
    <source>
        <strain evidence="3 4">CBS 110550</strain>
    </source>
</reference>
<dbReference type="InterPro" id="IPR048519">
    <property type="entry name" value="Gfd2/YDR514C-like_C"/>
</dbReference>
<dbReference type="Gene3D" id="3.30.420.10">
    <property type="entry name" value="Ribonuclease H-like superfamily/Ribonuclease H"/>
    <property type="match status" value="1"/>
</dbReference>
<dbReference type="SUPFAM" id="SSF53098">
    <property type="entry name" value="Ribonuclease H-like"/>
    <property type="match status" value="1"/>
</dbReference>
<feature type="region of interest" description="Disordered" evidence="1">
    <location>
        <begin position="262"/>
        <end position="293"/>
    </location>
</feature>
<feature type="region of interest" description="Disordered" evidence="1">
    <location>
        <begin position="1"/>
        <end position="37"/>
    </location>
</feature>
<dbReference type="AlphaFoldDB" id="A0A4Q4TQK1"/>
<feature type="domain" description="Gfd2/YDR514C-like C-terminal" evidence="2">
    <location>
        <begin position="121"/>
        <end position="234"/>
    </location>
</feature>
<dbReference type="InterPro" id="IPR036397">
    <property type="entry name" value="RNaseH_sf"/>
</dbReference>
<sequence length="316" mass="35133">MSRSPIPATEVASNSQSNALHDGDGSPRYPPSRGSHAGVTISGKNGLEILLGLFGLSVNSLGQTNWSDAVLVAIDFENIGSTKDDLDLNFQAGLAILDLSQASSCPSERLIKTYNVASGSSAYCDRAVKKFLFGKTKAVHKRDMLAQIESCIPKDRNIVLMGHDIRHDIIVLENLKWTFKTTVIAILDAYRMSGQVLPYFALRLVELLHELGRPSTGLHCAGNDAYFTLRALLCLAAKGCRDEAVNLQNLAVLQRIANSPVRRRLHPHEKGEKRDEQRQKSRQKTKKYQSQFWDDETKEKIRLERAANKLSNNQVH</sequence>
<evidence type="ECO:0000259" key="2">
    <source>
        <dbReference type="Pfam" id="PF21762"/>
    </source>
</evidence>
<dbReference type="GO" id="GO:0003676">
    <property type="term" value="F:nucleic acid binding"/>
    <property type="evidence" value="ECO:0007669"/>
    <property type="project" value="InterPro"/>
</dbReference>
<feature type="compositionally biased region" description="Basic and acidic residues" evidence="1">
    <location>
        <begin position="268"/>
        <end position="279"/>
    </location>
</feature>
<dbReference type="EMBL" id="QJNU01000057">
    <property type="protein sequence ID" value="RYP08624.1"/>
    <property type="molecule type" value="Genomic_DNA"/>
</dbReference>
<protein>
    <recommendedName>
        <fullName evidence="2">Gfd2/YDR514C-like C-terminal domain-containing protein</fullName>
    </recommendedName>
</protein>
<proteinExistence type="predicted"/>
<name>A0A4Q4TQK1_9PEZI</name>